<feature type="repeat" description="RCC1" evidence="2">
    <location>
        <begin position="53"/>
        <end position="113"/>
    </location>
</feature>
<dbReference type="SUPFAM" id="SSF50985">
    <property type="entry name" value="RCC1/BLIP-II"/>
    <property type="match status" value="1"/>
</dbReference>
<dbReference type="InterPro" id="IPR009091">
    <property type="entry name" value="RCC1/BLIP-II"/>
</dbReference>
<dbReference type="PANTHER" id="PTHR22870:SF466">
    <property type="entry name" value="ANKYRIN REPEAT-CONTAINING PROTEIN"/>
    <property type="match status" value="1"/>
</dbReference>
<dbReference type="Pfam" id="PF00415">
    <property type="entry name" value="RCC1"/>
    <property type="match status" value="1"/>
</dbReference>
<dbReference type="Gene3D" id="2.130.10.30">
    <property type="entry name" value="Regulator of chromosome condensation 1/beta-lactamase-inhibitor protein II"/>
    <property type="match status" value="2"/>
</dbReference>
<evidence type="ECO:0000313" key="3">
    <source>
        <dbReference type="EMBL" id="TFK92818.1"/>
    </source>
</evidence>
<gene>
    <name evidence="3" type="ORF">K466DRAFT_196312</name>
</gene>
<keyword evidence="4" id="KW-1185">Reference proteome</keyword>
<evidence type="ECO:0000256" key="1">
    <source>
        <dbReference type="ARBA" id="ARBA00022737"/>
    </source>
</evidence>
<evidence type="ECO:0000313" key="4">
    <source>
        <dbReference type="Proteomes" id="UP000308197"/>
    </source>
</evidence>
<dbReference type="Pfam" id="PF13540">
    <property type="entry name" value="RCC1_2"/>
    <property type="match status" value="1"/>
</dbReference>
<dbReference type="InParanoid" id="A0A5C3PY87"/>
<accession>A0A5C3PY87</accession>
<sequence length="505" mass="53024">MECKRDEGICGGDGRGLGQSMYWEYGRRAIGALSAFGTCPPPSPPFGLLRTMLSLLAAGSNARGQLATGDTEDAHHLLPCIFTGHAPGTLPNNIAAVEQVACGANHTLALLRSKDGQTELWGCGDGSRGQLGPSYIAYAEEGNEDACTVFRQLELPPQIAGIGSLEGFTVRLIAAGWETSYVALSHPERSDVLLSMGANDFGNLGVGASGTDRFNLRIHAVDFSSVLPTNETRSGATLEILSLSAGPHHTVVRFSCNLSNGLNRVSLTGWGAARHGQVGAILNVGGRPVQSTSTPHVIPVDSPEDMTAIALGNQHTVCLRSSGHLHALGSNRKDQLSGVESLTAVRQVGCTWNGTYVLLESGEVIATGSNTHSQLGRGAEAHERQHTLAAVRFPFALAPGQVSRLACGSEHALCILDRSSESAEREVWGWGWNEHGNLGTGGTDDVKVPVKIWPPPPLHAAKGEIVGDVVDVWAGCGTSFILVRGPMTGCLAAAHTLRPRSQPAS</sequence>
<dbReference type="AlphaFoldDB" id="A0A5C3PY87"/>
<keyword evidence="1" id="KW-0677">Repeat</keyword>
<evidence type="ECO:0000256" key="2">
    <source>
        <dbReference type="PROSITE-ProRule" id="PRU00235"/>
    </source>
</evidence>
<dbReference type="PROSITE" id="PS00626">
    <property type="entry name" value="RCC1_2"/>
    <property type="match status" value="1"/>
</dbReference>
<dbReference type="STRING" id="1314778.A0A5C3PY87"/>
<proteinExistence type="predicted"/>
<name>A0A5C3PY87_9APHY</name>
<dbReference type="PANTHER" id="PTHR22870">
    <property type="entry name" value="REGULATOR OF CHROMOSOME CONDENSATION"/>
    <property type="match status" value="1"/>
</dbReference>
<dbReference type="PROSITE" id="PS50012">
    <property type="entry name" value="RCC1_3"/>
    <property type="match status" value="4"/>
</dbReference>
<dbReference type="Proteomes" id="UP000308197">
    <property type="component" value="Unassembled WGS sequence"/>
</dbReference>
<dbReference type="InterPro" id="IPR000408">
    <property type="entry name" value="Reg_chr_condens"/>
</dbReference>
<organism evidence="3 4">
    <name type="scientific">Polyporus arcularius HHB13444</name>
    <dbReference type="NCBI Taxonomy" id="1314778"/>
    <lineage>
        <taxon>Eukaryota</taxon>
        <taxon>Fungi</taxon>
        <taxon>Dikarya</taxon>
        <taxon>Basidiomycota</taxon>
        <taxon>Agaricomycotina</taxon>
        <taxon>Agaricomycetes</taxon>
        <taxon>Polyporales</taxon>
        <taxon>Polyporaceae</taxon>
        <taxon>Polyporus</taxon>
    </lineage>
</organism>
<protein>
    <submittedName>
        <fullName evidence="3">RCC1/BLIP-II</fullName>
    </submittedName>
</protein>
<dbReference type="InterPro" id="IPR051210">
    <property type="entry name" value="Ub_ligase/GEF_domain"/>
</dbReference>
<feature type="repeat" description="RCC1" evidence="2">
    <location>
        <begin position="425"/>
        <end position="485"/>
    </location>
</feature>
<dbReference type="EMBL" id="ML210992">
    <property type="protein sequence ID" value="TFK92818.1"/>
    <property type="molecule type" value="Genomic_DNA"/>
</dbReference>
<feature type="repeat" description="RCC1" evidence="2">
    <location>
        <begin position="362"/>
        <end position="418"/>
    </location>
</feature>
<reference evidence="3 4" key="1">
    <citation type="journal article" date="2019" name="Nat. Ecol. Evol.">
        <title>Megaphylogeny resolves global patterns of mushroom evolution.</title>
        <authorList>
            <person name="Varga T."/>
            <person name="Krizsan K."/>
            <person name="Foldi C."/>
            <person name="Dima B."/>
            <person name="Sanchez-Garcia M."/>
            <person name="Sanchez-Ramirez S."/>
            <person name="Szollosi G.J."/>
            <person name="Szarkandi J.G."/>
            <person name="Papp V."/>
            <person name="Albert L."/>
            <person name="Andreopoulos W."/>
            <person name="Angelini C."/>
            <person name="Antonin V."/>
            <person name="Barry K.W."/>
            <person name="Bougher N.L."/>
            <person name="Buchanan P."/>
            <person name="Buyck B."/>
            <person name="Bense V."/>
            <person name="Catcheside P."/>
            <person name="Chovatia M."/>
            <person name="Cooper J."/>
            <person name="Damon W."/>
            <person name="Desjardin D."/>
            <person name="Finy P."/>
            <person name="Geml J."/>
            <person name="Haridas S."/>
            <person name="Hughes K."/>
            <person name="Justo A."/>
            <person name="Karasinski D."/>
            <person name="Kautmanova I."/>
            <person name="Kiss B."/>
            <person name="Kocsube S."/>
            <person name="Kotiranta H."/>
            <person name="LaButti K.M."/>
            <person name="Lechner B.E."/>
            <person name="Liimatainen K."/>
            <person name="Lipzen A."/>
            <person name="Lukacs Z."/>
            <person name="Mihaltcheva S."/>
            <person name="Morgado L.N."/>
            <person name="Niskanen T."/>
            <person name="Noordeloos M.E."/>
            <person name="Ohm R.A."/>
            <person name="Ortiz-Santana B."/>
            <person name="Ovrebo C."/>
            <person name="Racz N."/>
            <person name="Riley R."/>
            <person name="Savchenko A."/>
            <person name="Shiryaev A."/>
            <person name="Soop K."/>
            <person name="Spirin V."/>
            <person name="Szebenyi C."/>
            <person name="Tomsovsky M."/>
            <person name="Tulloss R.E."/>
            <person name="Uehling J."/>
            <person name="Grigoriev I.V."/>
            <person name="Vagvolgyi C."/>
            <person name="Papp T."/>
            <person name="Martin F.M."/>
            <person name="Miettinen O."/>
            <person name="Hibbett D.S."/>
            <person name="Nagy L.G."/>
        </authorList>
    </citation>
    <scope>NUCLEOTIDE SEQUENCE [LARGE SCALE GENOMIC DNA]</scope>
    <source>
        <strain evidence="3 4">HHB13444</strain>
    </source>
</reference>
<feature type="repeat" description="RCC1" evidence="2">
    <location>
        <begin position="265"/>
        <end position="322"/>
    </location>
</feature>
<dbReference type="FunCoup" id="A0A5C3PY87">
    <property type="interactions" value="27"/>
</dbReference>